<name>A0A9W7IQ57_HIBTR</name>
<organism evidence="1 2">
    <name type="scientific">Hibiscus trionum</name>
    <name type="common">Flower of an hour</name>
    <dbReference type="NCBI Taxonomy" id="183268"/>
    <lineage>
        <taxon>Eukaryota</taxon>
        <taxon>Viridiplantae</taxon>
        <taxon>Streptophyta</taxon>
        <taxon>Embryophyta</taxon>
        <taxon>Tracheophyta</taxon>
        <taxon>Spermatophyta</taxon>
        <taxon>Magnoliopsida</taxon>
        <taxon>eudicotyledons</taxon>
        <taxon>Gunneridae</taxon>
        <taxon>Pentapetalae</taxon>
        <taxon>rosids</taxon>
        <taxon>malvids</taxon>
        <taxon>Malvales</taxon>
        <taxon>Malvaceae</taxon>
        <taxon>Malvoideae</taxon>
        <taxon>Hibiscus</taxon>
    </lineage>
</organism>
<proteinExistence type="predicted"/>
<evidence type="ECO:0000313" key="1">
    <source>
        <dbReference type="EMBL" id="GMI99131.1"/>
    </source>
</evidence>
<accession>A0A9W7IQ57</accession>
<dbReference type="OrthoDB" id="1730530at2759"/>
<sequence length="152" mass="17741">MWPHGSIPIKDYAIETPMKKPSEDDEFHEVRIDFNPSSAVETIHFVMRVCTSKIVSIFVFDVSNCLIHLSILLLDYILFHFEGLYACCRMKKLEPGISTKVEILRCRLRITSRGATFIYERFVRDQLIKYGVLRGHHHSKKKSVQFIVPKKD</sequence>
<keyword evidence="2" id="KW-1185">Reference proteome</keyword>
<dbReference type="EMBL" id="BSYR01000034">
    <property type="protein sequence ID" value="GMI99131.1"/>
    <property type="molecule type" value="Genomic_DNA"/>
</dbReference>
<reference evidence="1" key="1">
    <citation type="submission" date="2023-05" db="EMBL/GenBank/DDBJ databases">
        <title>Genome and transcriptome analyses reveal genes involved in the formation of fine ridges on petal epidermal cells in Hibiscus trionum.</title>
        <authorList>
            <person name="Koshimizu S."/>
            <person name="Masuda S."/>
            <person name="Ishii T."/>
            <person name="Shirasu K."/>
            <person name="Hoshino A."/>
            <person name="Arita M."/>
        </authorList>
    </citation>
    <scope>NUCLEOTIDE SEQUENCE</scope>
    <source>
        <strain evidence="1">Hamamatsu line</strain>
    </source>
</reference>
<gene>
    <name evidence="1" type="ORF">HRI_003582400</name>
</gene>
<evidence type="ECO:0000313" key="2">
    <source>
        <dbReference type="Proteomes" id="UP001165190"/>
    </source>
</evidence>
<comment type="caution">
    <text evidence="1">The sequence shown here is derived from an EMBL/GenBank/DDBJ whole genome shotgun (WGS) entry which is preliminary data.</text>
</comment>
<dbReference type="Proteomes" id="UP001165190">
    <property type="component" value="Unassembled WGS sequence"/>
</dbReference>
<dbReference type="AlphaFoldDB" id="A0A9W7IQ57"/>
<protein>
    <submittedName>
        <fullName evidence="1">Uncharacterized protein</fullName>
    </submittedName>
</protein>